<dbReference type="InterPro" id="IPR013766">
    <property type="entry name" value="Thioredoxin_domain"/>
</dbReference>
<dbReference type="AlphaFoldDB" id="A0A1S2LXW0"/>
<sequence length="177" mass="20141">MKKPVKLIVMTFAISMLIVMVLGLRSVGSSVSIGEPGYDFEMQDLEGDLHRLSDYEGEMVFMNFFATWCYVCVEEAPELEAFNEEFKDQMNLFVVVRGEPVRTVQRYVDETKSNKTYLFDFNTEIGRKFGVTGQPETLVINEEGIIIDHFVGAVSRDFLAGKLEEYKGNTIGKYTVD</sequence>
<dbReference type="EMBL" id="MLQQ01000001">
    <property type="protein sequence ID" value="OIJ16235.1"/>
    <property type="molecule type" value="Genomic_DNA"/>
</dbReference>
<protein>
    <recommendedName>
        <fullName evidence="3">Thioredoxin domain-containing protein</fullName>
    </recommendedName>
</protein>
<keyword evidence="2" id="KW-0812">Transmembrane</keyword>
<dbReference type="SUPFAM" id="SSF52833">
    <property type="entry name" value="Thioredoxin-like"/>
    <property type="match status" value="1"/>
</dbReference>
<keyword evidence="1" id="KW-1015">Disulfide bond</keyword>
<gene>
    <name evidence="4" type="ORF">BKP35_04485</name>
</gene>
<dbReference type="Proteomes" id="UP000180098">
    <property type="component" value="Unassembled WGS sequence"/>
</dbReference>
<dbReference type="RefSeq" id="WP_071312161.1">
    <property type="nucleotide sequence ID" value="NZ_MLQQ01000001.1"/>
</dbReference>
<dbReference type="GO" id="GO:0016209">
    <property type="term" value="F:antioxidant activity"/>
    <property type="evidence" value="ECO:0007669"/>
    <property type="project" value="InterPro"/>
</dbReference>
<keyword evidence="5" id="KW-1185">Reference proteome</keyword>
<dbReference type="PROSITE" id="PS51352">
    <property type="entry name" value="THIOREDOXIN_2"/>
    <property type="match status" value="1"/>
</dbReference>
<dbReference type="InterPro" id="IPR050553">
    <property type="entry name" value="Thioredoxin_ResA/DsbE_sf"/>
</dbReference>
<evidence type="ECO:0000256" key="2">
    <source>
        <dbReference type="SAM" id="Phobius"/>
    </source>
</evidence>
<feature type="domain" description="Thioredoxin" evidence="3">
    <location>
        <begin position="31"/>
        <end position="168"/>
    </location>
</feature>
<dbReference type="Gene3D" id="3.40.30.10">
    <property type="entry name" value="Glutaredoxin"/>
    <property type="match status" value="1"/>
</dbReference>
<dbReference type="InterPro" id="IPR036249">
    <property type="entry name" value="Thioredoxin-like_sf"/>
</dbReference>
<organism evidence="4 5">
    <name type="scientific">Anaerobacillus arseniciselenatis</name>
    <dbReference type="NCBI Taxonomy" id="85682"/>
    <lineage>
        <taxon>Bacteria</taxon>
        <taxon>Bacillati</taxon>
        <taxon>Bacillota</taxon>
        <taxon>Bacilli</taxon>
        <taxon>Bacillales</taxon>
        <taxon>Bacillaceae</taxon>
        <taxon>Anaerobacillus</taxon>
    </lineage>
</organism>
<keyword evidence="2" id="KW-1133">Transmembrane helix</keyword>
<dbReference type="CDD" id="cd02966">
    <property type="entry name" value="TlpA_like_family"/>
    <property type="match status" value="1"/>
</dbReference>
<evidence type="ECO:0000256" key="1">
    <source>
        <dbReference type="ARBA" id="ARBA00023157"/>
    </source>
</evidence>
<feature type="transmembrane region" description="Helical" evidence="2">
    <location>
        <begin position="7"/>
        <end position="24"/>
    </location>
</feature>
<dbReference type="Pfam" id="PF00578">
    <property type="entry name" value="AhpC-TSA"/>
    <property type="match status" value="1"/>
</dbReference>
<keyword evidence="2" id="KW-0472">Membrane</keyword>
<dbReference type="GO" id="GO:0016491">
    <property type="term" value="F:oxidoreductase activity"/>
    <property type="evidence" value="ECO:0007669"/>
    <property type="project" value="InterPro"/>
</dbReference>
<dbReference type="PANTHER" id="PTHR42852:SF13">
    <property type="entry name" value="PROTEIN DIPZ"/>
    <property type="match status" value="1"/>
</dbReference>
<proteinExistence type="predicted"/>
<dbReference type="InterPro" id="IPR000866">
    <property type="entry name" value="AhpC/TSA"/>
</dbReference>
<accession>A0A1S2LXW0</accession>
<dbReference type="OrthoDB" id="25753at2"/>
<evidence type="ECO:0000313" key="4">
    <source>
        <dbReference type="EMBL" id="OIJ16235.1"/>
    </source>
</evidence>
<evidence type="ECO:0000259" key="3">
    <source>
        <dbReference type="PROSITE" id="PS51352"/>
    </source>
</evidence>
<name>A0A1S2LXW0_9BACI</name>
<comment type="caution">
    <text evidence="4">The sequence shown here is derived from an EMBL/GenBank/DDBJ whole genome shotgun (WGS) entry which is preliminary data.</text>
</comment>
<evidence type="ECO:0000313" key="5">
    <source>
        <dbReference type="Proteomes" id="UP000180098"/>
    </source>
</evidence>
<dbReference type="PANTHER" id="PTHR42852">
    <property type="entry name" value="THIOL:DISULFIDE INTERCHANGE PROTEIN DSBE"/>
    <property type="match status" value="1"/>
</dbReference>
<reference evidence="4 5" key="1">
    <citation type="submission" date="2016-10" db="EMBL/GenBank/DDBJ databases">
        <title>Draft genome sequences of four alkaliphilic bacteria belonging to the Anaerobacillus genus.</title>
        <authorList>
            <person name="Bassil N.M."/>
            <person name="Lloyd J.R."/>
        </authorList>
    </citation>
    <scope>NUCLEOTIDE SEQUENCE [LARGE SCALE GENOMIC DNA]</scope>
    <source>
        <strain evidence="4 5">DSM 15340</strain>
    </source>
</reference>